<comment type="caution">
    <text evidence="1">The sequence shown here is derived from an EMBL/GenBank/DDBJ whole genome shotgun (WGS) entry which is preliminary data.</text>
</comment>
<organism evidence="1 2">
    <name type="scientific">Fusarium decemcellulare</name>
    <dbReference type="NCBI Taxonomy" id="57161"/>
    <lineage>
        <taxon>Eukaryota</taxon>
        <taxon>Fungi</taxon>
        <taxon>Dikarya</taxon>
        <taxon>Ascomycota</taxon>
        <taxon>Pezizomycotina</taxon>
        <taxon>Sordariomycetes</taxon>
        <taxon>Hypocreomycetidae</taxon>
        <taxon>Hypocreales</taxon>
        <taxon>Nectriaceae</taxon>
        <taxon>Fusarium</taxon>
        <taxon>Fusarium decemcellulare species complex</taxon>
    </lineage>
</organism>
<dbReference type="EMBL" id="JANRMS010000131">
    <property type="protein sequence ID" value="KAJ3545945.1"/>
    <property type="molecule type" value="Genomic_DNA"/>
</dbReference>
<protein>
    <submittedName>
        <fullName evidence="1">Uncharacterized protein</fullName>
    </submittedName>
</protein>
<evidence type="ECO:0000313" key="2">
    <source>
        <dbReference type="Proteomes" id="UP001148629"/>
    </source>
</evidence>
<accession>A0ACC1STF5</accession>
<proteinExistence type="predicted"/>
<evidence type="ECO:0000313" key="1">
    <source>
        <dbReference type="EMBL" id="KAJ3545945.1"/>
    </source>
</evidence>
<sequence length="84" mass="9535">MTPKQPAQSLAPGHFDHVQVPFLRNDSRGGFAFPAMAHRITNTDGLCPACTDKEKEREKEKERAKEQDQNKDKDDEKEKPKPST</sequence>
<dbReference type="Proteomes" id="UP001148629">
    <property type="component" value="Unassembled WGS sequence"/>
</dbReference>
<keyword evidence="2" id="KW-1185">Reference proteome</keyword>
<reference evidence="1" key="1">
    <citation type="submission" date="2022-08" db="EMBL/GenBank/DDBJ databases">
        <title>Genome Sequence of Fusarium decemcellulare.</title>
        <authorList>
            <person name="Buettner E."/>
        </authorList>
    </citation>
    <scope>NUCLEOTIDE SEQUENCE</scope>
    <source>
        <strain evidence="1">Babe19</strain>
    </source>
</reference>
<gene>
    <name evidence="1" type="ORF">NM208_g2246</name>
</gene>
<name>A0ACC1STF5_9HYPO</name>